<dbReference type="EMBL" id="CADCXU010014339">
    <property type="protein sequence ID" value="CAB0004014.1"/>
    <property type="molecule type" value="Genomic_DNA"/>
</dbReference>
<feature type="region of interest" description="Disordered" evidence="2">
    <location>
        <begin position="23"/>
        <end position="85"/>
    </location>
</feature>
<gene>
    <name evidence="4" type="ORF">NTEN_LOCUS9491</name>
</gene>
<dbReference type="SMART" id="SM00502">
    <property type="entry name" value="BBC"/>
    <property type="match status" value="1"/>
</dbReference>
<dbReference type="PANTHER" id="PTHR25462:SF304">
    <property type="entry name" value="BONUS, ISOFORM C"/>
    <property type="match status" value="1"/>
</dbReference>
<dbReference type="PROSITE" id="PS50119">
    <property type="entry name" value="ZF_BBOX"/>
    <property type="match status" value="1"/>
</dbReference>
<dbReference type="GO" id="GO:0008270">
    <property type="term" value="F:zinc ion binding"/>
    <property type="evidence" value="ECO:0007669"/>
    <property type="project" value="UniProtKB-KW"/>
</dbReference>
<keyword evidence="1" id="KW-0862">Zinc</keyword>
<dbReference type="SUPFAM" id="SSF57845">
    <property type="entry name" value="B-box zinc-binding domain"/>
    <property type="match status" value="1"/>
</dbReference>
<dbReference type="GO" id="GO:0061630">
    <property type="term" value="F:ubiquitin protein ligase activity"/>
    <property type="evidence" value="ECO:0007669"/>
    <property type="project" value="TreeGrafter"/>
</dbReference>
<keyword evidence="1" id="KW-0479">Metal-binding</keyword>
<dbReference type="Proteomes" id="UP000479000">
    <property type="component" value="Unassembled WGS sequence"/>
</dbReference>
<name>A0A6H5GJC4_9HEMI</name>
<evidence type="ECO:0000313" key="5">
    <source>
        <dbReference type="Proteomes" id="UP000479000"/>
    </source>
</evidence>
<dbReference type="AlphaFoldDB" id="A0A6H5GJC4"/>
<dbReference type="Gene3D" id="3.30.160.60">
    <property type="entry name" value="Classic Zinc Finger"/>
    <property type="match status" value="1"/>
</dbReference>
<reference evidence="4 5" key="1">
    <citation type="submission" date="2020-02" db="EMBL/GenBank/DDBJ databases">
        <authorList>
            <person name="Ferguson B K."/>
        </authorList>
    </citation>
    <scope>NUCLEOTIDE SEQUENCE [LARGE SCALE GENOMIC DNA]</scope>
</reference>
<dbReference type="PANTHER" id="PTHR25462">
    <property type="entry name" value="BONUS, ISOFORM C-RELATED"/>
    <property type="match status" value="1"/>
</dbReference>
<feature type="domain" description="B box-type" evidence="3">
    <location>
        <begin position="213"/>
        <end position="245"/>
    </location>
</feature>
<evidence type="ECO:0000256" key="1">
    <source>
        <dbReference type="PROSITE-ProRule" id="PRU00024"/>
    </source>
</evidence>
<feature type="compositionally biased region" description="Basic and acidic residues" evidence="2">
    <location>
        <begin position="26"/>
        <end position="38"/>
    </location>
</feature>
<protein>
    <recommendedName>
        <fullName evidence="3">B box-type domain-containing protein</fullName>
    </recommendedName>
</protein>
<proteinExistence type="predicted"/>
<keyword evidence="5" id="KW-1185">Reference proteome</keyword>
<sequence length="579" mass="65119">MHVPHSLPFSNSFNWNVRLEQEADAEVERQRKERELQQKQDVMTLEENRSLPPSAPSPSTPGYGYPSQPYAPPTSRPDLPHPDAQLSSKHQIYLPQAIQRPNINPGTSYNSFIMGYMPPANPPPIADLSTAKPQLEVVGTCLNRFSTSFSLRNPWLLGLADPLIYGVSNQELQEVHFVLYSPPFPIRNTAPYLILGLILYVLIYSRPLAYHTNKELLTVFCASCNLMTCRDCQLAKHRAHDYAFLSEIANSTKESLQIIKNEIENFRYQVDAQMSEIVEVETMISQQKSRVLNQIKDIVLKLTDTIRKSGTDLMVKVDEICHNKSLEMSFKKEKLDASLRQIDHCSNFVRTVLELASDPVLVYSKEHIMNRLNHVKDSAAYIHSLNLGFFMELQTPNIDKFVRAISSFAKIKTEPPNPQAALPVNPKTEGGEPHADAGHVPTPNLHHPQAHQPLQLNNTDHFAVPNYLYDGVNQAMNAHYQQSQASAAAMRQLSQIQMGHGVRFSSNVPQGAVRVSHHNIHSQPNYVSQAQSSNCGMAADNAPSQDWGQAGQWQATHSVQSSNYRQSAQPLPVYLINWR</sequence>
<dbReference type="InterPro" id="IPR003649">
    <property type="entry name" value="Bbox_C"/>
</dbReference>
<dbReference type="Pfam" id="PF00643">
    <property type="entry name" value="zf-B_box"/>
    <property type="match status" value="1"/>
</dbReference>
<dbReference type="InterPro" id="IPR000315">
    <property type="entry name" value="Znf_B-box"/>
</dbReference>
<organism evidence="4 5">
    <name type="scientific">Nesidiocoris tenuis</name>
    <dbReference type="NCBI Taxonomy" id="355587"/>
    <lineage>
        <taxon>Eukaryota</taxon>
        <taxon>Metazoa</taxon>
        <taxon>Ecdysozoa</taxon>
        <taxon>Arthropoda</taxon>
        <taxon>Hexapoda</taxon>
        <taxon>Insecta</taxon>
        <taxon>Pterygota</taxon>
        <taxon>Neoptera</taxon>
        <taxon>Paraneoptera</taxon>
        <taxon>Hemiptera</taxon>
        <taxon>Heteroptera</taxon>
        <taxon>Panheteroptera</taxon>
        <taxon>Cimicomorpha</taxon>
        <taxon>Miridae</taxon>
        <taxon>Dicyphina</taxon>
        <taxon>Nesidiocoris</taxon>
    </lineage>
</organism>
<dbReference type="OrthoDB" id="1870062at2759"/>
<evidence type="ECO:0000259" key="3">
    <source>
        <dbReference type="PROSITE" id="PS50119"/>
    </source>
</evidence>
<feature type="region of interest" description="Disordered" evidence="2">
    <location>
        <begin position="415"/>
        <end position="437"/>
    </location>
</feature>
<dbReference type="InterPro" id="IPR047153">
    <property type="entry name" value="TRIM45/56/19-like"/>
</dbReference>
<accession>A0A6H5GJC4</accession>
<keyword evidence="1" id="KW-0863">Zinc-finger</keyword>
<evidence type="ECO:0000313" key="4">
    <source>
        <dbReference type="EMBL" id="CAB0004014.1"/>
    </source>
</evidence>
<evidence type="ECO:0000256" key="2">
    <source>
        <dbReference type="SAM" id="MobiDB-lite"/>
    </source>
</evidence>